<evidence type="ECO:0000256" key="8">
    <source>
        <dbReference type="ARBA" id="ARBA00023239"/>
    </source>
</evidence>
<dbReference type="CDD" id="cd02005">
    <property type="entry name" value="TPP_PDC_IPDC"/>
    <property type="match status" value="1"/>
</dbReference>
<dbReference type="SUPFAM" id="SSF52467">
    <property type="entry name" value="DHS-like NAD/FAD-binding domain"/>
    <property type="match status" value="1"/>
</dbReference>
<evidence type="ECO:0000259" key="11">
    <source>
        <dbReference type="Pfam" id="PF00205"/>
    </source>
</evidence>
<dbReference type="Pfam" id="PF02776">
    <property type="entry name" value="TPP_enzyme_N"/>
    <property type="match status" value="1"/>
</dbReference>
<dbReference type="EMBL" id="CADIKH010000167">
    <property type="protein sequence ID" value="CAB3774764.1"/>
    <property type="molecule type" value="Genomic_DNA"/>
</dbReference>
<evidence type="ECO:0000256" key="2">
    <source>
        <dbReference type="ARBA" id="ARBA00001964"/>
    </source>
</evidence>
<dbReference type="InterPro" id="IPR047214">
    <property type="entry name" value="TPP_PDC_IPDC"/>
</dbReference>
<keyword evidence="6 9" id="KW-0460">Magnesium</keyword>
<dbReference type="CDD" id="cd07038">
    <property type="entry name" value="TPP_PYR_PDC_IPDC_like"/>
    <property type="match status" value="1"/>
</dbReference>
<comment type="cofactor">
    <cofactor evidence="2">
        <name>thiamine diphosphate</name>
        <dbReference type="ChEBI" id="CHEBI:58937"/>
    </cofactor>
</comment>
<dbReference type="GO" id="GO:0047434">
    <property type="term" value="F:indolepyruvate decarboxylase activity"/>
    <property type="evidence" value="ECO:0007669"/>
    <property type="project" value="UniProtKB-EC"/>
</dbReference>
<feature type="domain" description="Thiamine pyrophosphate enzyme central" evidence="11">
    <location>
        <begin position="204"/>
        <end position="321"/>
    </location>
</feature>
<gene>
    <name evidence="14" type="primary">ipdC</name>
    <name evidence="14" type="ORF">LMG29542_08146</name>
</gene>
<evidence type="ECO:0000256" key="9">
    <source>
        <dbReference type="PIRSR" id="PIRSR036565-2"/>
    </source>
</evidence>
<feature type="binding site" evidence="9">
    <location>
        <position position="470"/>
    </location>
    <ligand>
        <name>Mg(2+)</name>
        <dbReference type="ChEBI" id="CHEBI:18420"/>
    </ligand>
</feature>
<feature type="binding site" evidence="9">
    <location>
        <position position="441"/>
    </location>
    <ligand>
        <name>Mg(2+)</name>
        <dbReference type="ChEBI" id="CHEBI:18420"/>
    </ligand>
</feature>
<dbReference type="PANTHER" id="PTHR43452:SF30">
    <property type="entry name" value="PYRUVATE DECARBOXYLASE ISOZYME 1-RELATED"/>
    <property type="match status" value="1"/>
</dbReference>
<protein>
    <submittedName>
        <fullName evidence="14">Indole-3-pyruvate decarboxylase</fullName>
        <ecNumber evidence="14">4.1.1.74</ecNumber>
    </submittedName>
</protein>
<dbReference type="FunFam" id="3.40.50.970:FF:000024">
    <property type="entry name" value="Pyruvate decarboxylase isozyme"/>
    <property type="match status" value="1"/>
</dbReference>
<dbReference type="InterPro" id="IPR029035">
    <property type="entry name" value="DHS-like_NAD/FAD-binding_dom"/>
</dbReference>
<dbReference type="Pfam" id="PF00205">
    <property type="entry name" value="TPP_enzyme_M"/>
    <property type="match status" value="1"/>
</dbReference>
<dbReference type="InterPro" id="IPR000399">
    <property type="entry name" value="TPP-bd_CS"/>
</dbReference>
<dbReference type="PROSITE" id="PS00187">
    <property type="entry name" value="TPP_ENZYMES"/>
    <property type="match status" value="1"/>
</dbReference>
<comment type="cofactor">
    <cofactor evidence="1">
        <name>a metal cation</name>
        <dbReference type="ChEBI" id="CHEBI:25213"/>
    </cofactor>
</comment>
<feature type="domain" description="Thiamine pyrophosphate enzyme N-terminal TPP-binding" evidence="13">
    <location>
        <begin position="6"/>
        <end position="109"/>
    </location>
</feature>
<dbReference type="FunFam" id="3.40.50.970:FF:000019">
    <property type="entry name" value="Pyruvate decarboxylase isozyme"/>
    <property type="match status" value="1"/>
</dbReference>
<dbReference type="Proteomes" id="UP000494363">
    <property type="component" value="Unassembled WGS sequence"/>
</dbReference>
<keyword evidence="5" id="KW-0210">Decarboxylase</keyword>
<keyword evidence="8 14" id="KW-0456">Lyase</keyword>
<dbReference type="InterPro" id="IPR012110">
    <property type="entry name" value="PDC/IPDC-like"/>
</dbReference>
<keyword evidence="4 9" id="KW-0479">Metal-binding</keyword>
<comment type="cofactor">
    <cofactor evidence="9">
        <name>Mg(2+)</name>
        <dbReference type="ChEBI" id="CHEBI:18420"/>
    </cofactor>
    <text evidence="9">Binds 1 Mg(2+) per subunit.</text>
</comment>
<dbReference type="AlphaFoldDB" id="A0A6J5F8D2"/>
<dbReference type="RefSeq" id="WP_175233246.1">
    <property type="nucleotide sequence ID" value="NZ_CADIKH010000167.1"/>
</dbReference>
<accession>A0A6J5F8D2</accession>
<evidence type="ECO:0000256" key="4">
    <source>
        <dbReference type="ARBA" id="ARBA00022723"/>
    </source>
</evidence>
<evidence type="ECO:0000313" key="15">
    <source>
        <dbReference type="Proteomes" id="UP000494363"/>
    </source>
</evidence>
<feature type="binding site" evidence="9">
    <location>
        <position position="468"/>
    </location>
    <ligand>
        <name>Mg(2+)</name>
        <dbReference type="ChEBI" id="CHEBI:18420"/>
    </ligand>
</feature>
<evidence type="ECO:0000256" key="1">
    <source>
        <dbReference type="ARBA" id="ARBA00001920"/>
    </source>
</evidence>
<dbReference type="InterPro" id="IPR012001">
    <property type="entry name" value="Thiamin_PyroP_enz_TPP-bd_dom"/>
</dbReference>
<dbReference type="GO" id="GO:0000287">
    <property type="term" value="F:magnesium ion binding"/>
    <property type="evidence" value="ECO:0007669"/>
    <property type="project" value="InterPro"/>
</dbReference>
<evidence type="ECO:0000256" key="3">
    <source>
        <dbReference type="ARBA" id="ARBA00007812"/>
    </source>
</evidence>
<dbReference type="PANTHER" id="PTHR43452">
    <property type="entry name" value="PYRUVATE DECARBOXYLASE"/>
    <property type="match status" value="1"/>
</dbReference>
<proteinExistence type="inferred from homology"/>
<dbReference type="GO" id="GO:0005829">
    <property type="term" value="C:cytosol"/>
    <property type="evidence" value="ECO:0007669"/>
    <property type="project" value="TreeGrafter"/>
</dbReference>
<dbReference type="GO" id="GO:0000949">
    <property type="term" value="P:aromatic amino acid family catabolic process to alcohol via Ehrlich pathway"/>
    <property type="evidence" value="ECO:0007669"/>
    <property type="project" value="TreeGrafter"/>
</dbReference>
<dbReference type="InterPro" id="IPR012000">
    <property type="entry name" value="Thiamin_PyroP_enz_cen_dom"/>
</dbReference>
<dbReference type="PIRSF" id="PIRSF036565">
    <property type="entry name" value="Pyruvt_ip_decrb"/>
    <property type="match status" value="1"/>
</dbReference>
<keyword evidence="14" id="KW-0670">Pyruvate</keyword>
<evidence type="ECO:0000256" key="10">
    <source>
        <dbReference type="RuleBase" id="RU362132"/>
    </source>
</evidence>
<evidence type="ECO:0000256" key="7">
    <source>
        <dbReference type="ARBA" id="ARBA00023052"/>
    </source>
</evidence>
<dbReference type="EC" id="4.1.1.74" evidence="14"/>
<sequence length="588" mass="62706">MQYAVTIGDHLLNRLSEIGIEHLFGVPGDYNLVFLDSVVKHPHIRWVGTANELNAAYAADGYARCRGAGAILTTYGVGELSAINGLAGSYAERLPVLHIVGAPPVEAQASGLALHHTLADGDFGHFMRASAEVSVAHARLTVSNAVQEIDRVLKSMLAHSQPGYIMLPTDVASAPLPAHPGPLERPVPRHSDDELAAFSAHVGRLLNEATAPVVLTDFLADRFGQKAVIEEMLRASNMRWATLCTGKGMVDESLPSFLGLYIGAFSDEPTKRVVESSDLVIGLGATFSDISSGGFSHRIDASRFIDIKPFGAAVAGKSYPNLTMAVSVRCINRLVEGRLATHGPWSANTGPLPVRPSAAVAAGEPLSQATFWSMIQHFIRSGDLIIAEQGTSFYGAATLRLPSNVKFIGQPLWASIGHALPAMFGALTALPDKRALLITGDGAALLTAQEIGSMLRDGLKPIIVVLNNDGYTVERAIHGPDQRYNDIASWDWPLVAKAMGRGRKSLSLVATTAGEFASALESAANADCLTLIEVALPKLDVPPLLDAITRELAARNAGRTRAASMEPTRERHTYCATEASIAEREFHD</sequence>
<dbReference type="InterPro" id="IPR011766">
    <property type="entry name" value="TPP_enzyme_TPP-bd"/>
</dbReference>
<dbReference type="Gene3D" id="3.40.50.1220">
    <property type="entry name" value="TPP-binding domain"/>
    <property type="match status" value="1"/>
</dbReference>
<evidence type="ECO:0000259" key="12">
    <source>
        <dbReference type="Pfam" id="PF02775"/>
    </source>
</evidence>
<dbReference type="InterPro" id="IPR047213">
    <property type="entry name" value="TPP_PYR_PDC_IPDC-like"/>
</dbReference>
<dbReference type="GO" id="GO:0030976">
    <property type="term" value="F:thiamine pyrophosphate binding"/>
    <property type="evidence" value="ECO:0007669"/>
    <property type="project" value="InterPro"/>
</dbReference>
<evidence type="ECO:0000313" key="14">
    <source>
        <dbReference type="EMBL" id="CAB3774764.1"/>
    </source>
</evidence>
<comment type="similarity">
    <text evidence="3 10">Belongs to the TPP enzyme family.</text>
</comment>
<name>A0A6J5F8D2_9BURK</name>
<keyword evidence="7 10" id="KW-0786">Thiamine pyrophosphate</keyword>
<feature type="domain" description="Thiamine pyrophosphate enzyme TPP-binding" evidence="12">
    <location>
        <begin position="397"/>
        <end position="534"/>
    </location>
</feature>
<evidence type="ECO:0000256" key="6">
    <source>
        <dbReference type="ARBA" id="ARBA00022842"/>
    </source>
</evidence>
<organism evidence="14 15">
    <name type="scientific">Paraburkholderia humisilvae</name>
    <dbReference type="NCBI Taxonomy" id="627669"/>
    <lineage>
        <taxon>Bacteria</taxon>
        <taxon>Pseudomonadati</taxon>
        <taxon>Pseudomonadota</taxon>
        <taxon>Betaproteobacteria</taxon>
        <taxon>Burkholderiales</taxon>
        <taxon>Burkholderiaceae</taxon>
        <taxon>Paraburkholderia</taxon>
    </lineage>
</organism>
<reference evidence="14 15" key="1">
    <citation type="submission" date="2020-04" db="EMBL/GenBank/DDBJ databases">
        <authorList>
            <person name="De Canck E."/>
        </authorList>
    </citation>
    <scope>NUCLEOTIDE SEQUENCE [LARGE SCALE GENOMIC DNA]</scope>
    <source>
        <strain evidence="14 15">LMG 29542</strain>
    </source>
</reference>
<dbReference type="Pfam" id="PF02775">
    <property type="entry name" value="TPP_enzyme_C"/>
    <property type="match status" value="1"/>
</dbReference>
<evidence type="ECO:0000259" key="13">
    <source>
        <dbReference type="Pfam" id="PF02776"/>
    </source>
</evidence>
<dbReference type="InterPro" id="IPR029061">
    <property type="entry name" value="THDP-binding"/>
</dbReference>
<dbReference type="SUPFAM" id="SSF52518">
    <property type="entry name" value="Thiamin diphosphate-binding fold (THDP-binding)"/>
    <property type="match status" value="2"/>
</dbReference>
<keyword evidence="15" id="KW-1185">Reference proteome</keyword>
<dbReference type="GO" id="GO:0004737">
    <property type="term" value="F:pyruvate decarboxylase activity"/>
    <property type="evidence" value="ECO:0007669"/>
    <property type="project" value="TreeGrafter"/>
</dbReference>
<evidence type="ECO:0000256" key="5">
    <source>
        <dbReference type="ARBA" id="ARBA00022793"/>
    </source>
</evidence>
<dbReference type="Gene3D" id="3.40.50.970">
    <property type="match status" value="2"/>
</dbReference>